<dbReference type="PANTHER" id="PTHR37952">
    <property type="match status" value="1"/>
</dbReference>
<name>A0ABW2RD57_9BURK</name>
<dbReference type="Proteomes" id="UP001596495">
    <property type="component" value="Unassembled WGS sequence"/>
</dbReference>
<dbReference type="PANTHER" id="PTHR37952:SF2">
    <property type="entry name" value="PROTEIN CREA"/>
    <property type="match status" value="1"/>
</dbReference>
<evidence type="ECO:0000313" key="2">
    <source>
        <dbReference type="EMBL" id="MFC7436008.1"/>
    </source>
</evidence>
<dbReference type="PIRSF" id="PIRSF003174">
    <property type="entry name" value="CreA"/>
    <property type="match status" value="1"/>
</dbReference>
<feature type="signal peptide" evidence="1">
    <location>
        <begin position="1"/>
        <end position="31"/>
    </location>
</feature>
<protein>
    <submittedName>
        <fullName evidence="2">CreA family protein</fullName>
    </submittedName>
</protein>
<sequence>MTQVHSLPAWRHLAPTLTCLLLALTAGHTRADEVGCVTTAWRFWGANHKVCVDAFRDPQVDGVICHVSQARTGGVSGSLGMAEDPSHFSLSCRQTGPITIPAKLPKNEVVFSEDTSLLFKETRVVRLWDEPRQTLVYLAVSRKIIEGAPAHSLSTVPVMPWR</sequence>
<reference evidence="3" key="1">
    <citation type="journal article" date="2019" name="Int. J. Syst. Evol. Microbiol.">
        <title>The Global Catalogue of Microorganisms (GCM) 10K type strain sequencing project: providing services to taxonomists for standard genome sequencing and annotation.</title>
        <authorList>
            <consortium name="The Broad Institute Genomics Platform"/>
            <consortium name="The Broad Institute Genome Sequencing Center for Infectious Disease"/>
            <person name="Wu L."/>
            <person name="Ma J."/>
        </authorList>
    </citation>
    <scope>NUCLEOTIDE SEQUENCE [LARGE SCALE GENOMIC DNA]</scope>
    <source>
        <strain evidence="3">CCUG 54518</strain>
    </source>
</reference>
<evidence type="ECO:0000256" key="1">
    <source>
        <dbReference type="SAM" id="SignalP"/>
    </source>
</evidence>
<gene>
    <name evidence="2" type="ORF">ACFQNJ_15945</name>
</gene>
<proteinExistence type="predicted"/>
<dbReference type="RefSeq" id="WP_382259342.1">
    <property type="nucleotide sequence ID" value="NZ_JBHTBX010000012.1"/>
</dbReference>
<feature type="chain" id="PRO_5047068973" evidence="1">
    <location>
        <begin position="32"/>
        <end position="162"/>
    </location>
</feature>
<organism evidence="2 3">
    <name type="scientific">Hydrogenophaga bisanensis</name>
    <dbReference type="NCBI Taxonomy" id="439611"/>
    <lineage>
        <taxon>Bacteria</taxon>
        <taxon>Pseudomonadati</taxon>
        <taxon>Pseudomonadota</taxon>
        <taxon>Betaproteobacteria</taxon>
        <taxon>Burkholderiales</taxon>
        <taxon>Comamonadaceae</taxon>
        <taxon>Hydrogenophaga</taxon>
    </lineage>
</organism>
<dbReference type="Pfam" id="PF05981">
    <property type="entry name" value="CreA"/>
    <property type="match status" value="1"/>
</dbReference>
<keyword evidence="3" id="KW-1185">Reference proteome</keyword>
<comment type="caution">
    <text evidence="2">The sequence shown here is derived from an EMBL/GenBank/DDBJ whole genome shotgun (WGS) entry which is preliminary data.</text>
</comment>
<evidence type="ECO:0000313" key="3">
    <source>
        <dbReference type="Proteomes" id="UP001596495"/>
    </source>
</evidence>
<dbReference type="EMBL" id="JBHTBX010000012">
    <property type="protein sequence ID" value="MFC7436008.1"/>
    <property type="molecule type" value="Genomic_DNA"/>
</dbReference>
<accession>A0ABW2RD57</accession>
<keyword evidence="1" id="KW-0732">Signal</keyword>
<dbReference type="InterPro" id="IPR010292">
    <property type="entry name" value="Uncharacterised_CreA"/>
</dbReference>